<keyword evidence="3" id="KW-1185">Reference proteome</keyword>
<organism evidence="2 3">
    <name type="scientific">Rickenella mellea</name>
    <dbReference type="NCBI Taxonomy" id="50990"/>
    <lineage>
        <taxon>Eukaryota</taxon>
        <taxon>Fungi</taxon>
        <taxon>Dikarya</taxon>
        <taxon>Basidiomycota</taxon>
        <taxon>Agaricomycotina</taxon>
        <taxon>Agaricomycetes</taxon>
        <taxon>Hymenochaetales</taxon>
        <taxon>Rickenellaceae</taxon>
        <taxon>Rickenella</taxon>
    </lineage>
</organism>
<feature type="coiled-coil region" evidence="1">
    <location>
        <begin position="46"/>
        <end position="109"/>
    </location>
</feature>
<reference evidence="2 3" key="1">
    <citation type="submission" date="2018-06" db="EMBL/GenBank/DDBJ databases">
        <title>A transcriptomic atlas of mushroom development highlights an independent origin of complex multicellularity.</title>
        <authorList>
            <consortium name="DOE Joint Genome Institute"/>
            <person name="Krizsan K."/>
            <person name="Almasi E."/>
            <person name="Merenyi Z."/>
            <person name="Sahu N."/>
            <person name="Viragh M."/>
            <person name="Koszo T."/>
            <person name="Mondo S."/>
            <person name="Kiss B."/>
            <person name="Balint B."/>
            <person name="Kues U."/>
            <person name="Barry K."/>
            <person name="Hegedus J.C."/>
            <person name="Henrissat B."/>
            <person name="Johnson J."/>
            <person name="Lipzen A."/>
            <person name="Ohm R."/>
            <person name="Nagy I."/>
            <person name="Pangilinan J."/>
            <person name="Yan J."/>
            <person name="Xiong Y."/>
            <person name="Grigoriev I.V."/>
            <person name="Hibbett D.S."/>
            <person name="Nagy L.G."/>
        </authorList>
    </citation>
    <scope>NUCLEOTIDE SEQUENCE [LARGE SCALE GENOMIC DNA]</scope>
    <source>
        <strain evidence="2 3">SZMC22713</strain>
    </source>
</reference>
<evidence type="ECO:0000313" key="2">
    <source>
        <dbReference type="EMBL" id="TDL13763.1"/>
    </source>
</evidence>
<dbReference type="EMBL" id="ML170470">
    <property type="protein sequence ID" value="TDL13763.1"/>
    <property type="molecule type" value="Genomic_DNA"/>
</dbReference>
<dbReference type="VEuPathDB" id="FungiDB:BD410DRAFT_846637"/>
<dbReference type="AlphaFoldDB" id="A0A4Y7PEI9"/>
<protein>
    <submittedName>
        <fullName evidence="2">Uncharacterized protein</fullName>
    </submittedName>
</protein>
<gene>
    <name evidence="2" type="ORF">BD410DRAFT_846637</name>
</gene>
<evidence type="ECO:0000313" key="3">
    <source>
        <dbReference type="Proteomes" id="UP000294933"/>
    </source>
</evidence>
<name>A0A4Y7PEI9_9AGAM</name>
<dbReference type="Proteomes" id="UP000294933">
    <property type="component" value="Unassembled WGS sequence"/>
</dbReference>
<evidence type="ECO:0000256" key="1">
    <source>
        <dbReference type="SAM" id="Coils"/>
    </source>
</evidence>
<sequence length="136" mass="15919">MSIDPGAYEIQNVTHRSLNEHIQLLKDMKLRDELIKASGSAGVLDINVALDTIQQERARLEQAEFKLMTSVETAQLERARHTWAEDGLRESHQAAYQQERERHLQAEAELRTYYKKLLAERDQRVREAEKRRCICM</sequence>
<proteinExistence type="predicted"/>
<accession>A0A4Y7PEI9</accession>
<keyword evidence="1" id="KW-0175">Coiled coil</keyword>